<dbReference type="PROSITE" id="PS51201">
    <property type="entry name" value="RCK_N"/>
    <property type="match status" value="1"/>
</dbReference>
<dbReference type="Gene3D" id="1.10.287.70">
    <property type="match status" value="1"/>
</dbReference>
<dbReference type="Pfam" id="PF02254">
    <property type="entry name" value="TrkA_N"/>
    <property type="match status" value="1"/>
</dbReference>
<dbReference type="PANTHER" id="PTHR43833:SF9">
    <property type="entry name" value="POTASSIUM CHANNEL PROTEIN YUGO-RELATED"/>
    <property type="match status" value="1"/>
</dbReference>
<feature type="transmembrane region" description="Helical" evidence="2">
    <location>
        <begin position="69"/>
        <end position="90"/>
    </location>
</feature>
<evidence type="ECO:0000256" key="1">
    <source>
        <dbReference type="ARBA" id="ARBA00004651"/>
    </source>
</evidence>
<dbReference type="SUPFAM" id="SSF81324">
    <property type="entry name" value="Voltage-gated potassium channels"/>
    <property type="match status" value="1"/>
</dbReference>
<dbReference type="PROSITE" id="PS51202">
    <property type="entry name" value="RCK_C"/>
    <property type="match status" value="1"/>
</dbReference>
<evidence type="ECO:0000313" key="5">
    <source>
        <dbReference type="EMBL" id="OGC27947.1"/>
    </source>
</evidence>
<protein>
    <recommendedName>
        <fullName evidence="7">Potassium transporter TrkA</fullName>
    </recommendedName>
</protein>
<dbReference type="InterPro" id="IPR036721">
    <property type="entry name" value="RCK_C_sf"/>
</dbReference>
<dbReference type="SUPFAM" id="SSF116726">
    <property type="entry name" value="TrkA C-terminal domain-like"/>
    <property type="match status" value="1"/>
</dbReference>
<dbReference type="GO" id="GO:0006813">
    <property type="term" value="P:potassium ion transport"/>
    <property type="evidence" value="ECO:0007669"/>
    <property type="project" value="InterPro"/>
</dbReference>
<proteinExistence type="predicted"/>
<keyword evidence="2" id="KW-0472">Membrane</keyword>
<dbReference type="PANTHER" id="PTHR43833">
    <property type="entry name" value="POTASSIUM CHANNEL PROTEIN 2-RELATED-RELATED"/>
    <property type="match status" value="1"/>
</dbReference>
<evidence type="ECO:0000256" key="2">
    <source>
        <dbReference type="SAM" id="Phobius"/>
    </source>
</evidence>
<organism evidence="5 6">
    <name type="scientific">candidate division WOR-1 bacterium RIFOXYC12_FULL_54_18</name>
    <dbReference type="NCBI Taxonomy" id="1802584"/>
    <lineage>
        <taxon>Bacteria</taxon>
        <taxon>Bacillati</taxon>
        <taxon>Saganbacteria</taxon>
    </lineage>
</organism>
<name>A0A1F4T5X1_UNCSA</name>
<dbReference type="InterPro" id="IPR036291">
    <property type="entry name" value="NAD(P)-bd_dom_sf"/>
</dbReference>
<feature type="transmembrane region" description="Helical" evidence="2">
    <location>
        <begin position="39"/>
        <end position="57"/>
    </location>
</feature>
<dbReference type="AlphaFoldDB" id="A0A1F4T5X1"/>
<evidence type="ECO:0008006" key="7">
    <source>
        <dbReference type="Google" id="ProtNLM"/>
    </source>
</evidence>
<dbReference type="InterPro" id="IPR003148">
    <property type="entry name" value="RCK_N"/>
</dbReference>
<keyword evidence="2" id="KW-1133">Transmembrane helix</keyword>
<evidence type="ECO:0000259" key="4">
    <source>
        <dbReference type="PROSITE" id="PS51202"/>
    </source>
</evidence>
<comment type="caution">
    <text evidence="5">The sequence shown here is derived from an EMBL/GenBank/DDBJ whole genome shotgun (WGS) entry which is preliminary data.</text>
</comment>
<dbReference type="Gene3D" id="3.40.50.720">
    <property type="entry name" value="NAD(P)-binding Rossmann-like Domain"/>
    <property type="match status" value="1"/>
</dbReference>
<evidence type="ECO:0000313" key="6">
    <source>
        <dbReference type="Proteomes" id="UP000178602"/>
    </source>
</evidence>
<dbReference type="EMBL" id="MEUG01000001">
    <property type="protein sequence ID" value="OGC27947.1"/>
    <property type="molecule type" value="Genomic_DNA"/>
</dbReference>
<keyword evidence="2" id="KW-0812">Transmembrane</keyword>
<comment type="subcellular location">
    <subcellularLocation>
        <location evidence="1">Cell membrane</location>
        <topology evidence="1">Multi-pass membrane protein</topology>
    </subcellularLocation>
</comment>
<feature type="domain" description="RCK C-terminal" evidence="4">
    <location>
        <begin position="255"/>
        <end position="339"/>
    </location>
</feature>
<feature type="transmembrane region" description="Helical" evidence="2">
    <location>
        <begin position="12"/>
        <end position="33"/>
    </location>
</feature>
<dbReference type="InterPro" id="IPR050721">
    <property type="entry name" value="Trk_Ktr_HKT_K-transport"/>
</dbReference>
<reference evidence="5 6" key="1">
    <citation type="journal article" date="2016" name="Nat. Commun.">
        <title>Thousands of microbial genomes shed light on interconnected biogeochemical processes in an aquifer system.</title>
        <authorList>
            <person name="Anantharaman K."/>
            <person name="Brown C.T."/>
            <person name="Hug L.A."/>
            <person name="Sharon I."/>
            <person name="Castelle C.J."/>
            <person name="Probst A.J."/>
            <person name="Thomas B.C."/>
            <person name="Singh A."/>
            <person name="Wilkins M.J."/>
            <person name="Karaoz U."/>
            <person name="Brodie E.L."/>
            <person name="Williams K.H."/>
            <person name="Hubbard S.S."/>
            <person name="Banfield J.F."/>
        </authorList>
    </citation>
    <scope>NUCLEOTIDE SEQUENCE [LARGE SCALE GENOMIC DNA]</scope>
</reference>
<dbReference type="SUPFAM" id="SSF51735">
    <property type="entry name" value="NAD(P)-binding Rossmann-fold domains"/>
    <property type="match status" value="1"/>
</dbReference>
<dbReference type="Pfam" id="PF07885">
    <property type="entry name" value="Ion_trans_2"/>
    <property type="match status" value="1"/>
</dbReference>
<dbReference type="GO" id="GO:0008324">
    <property type="term" value="F:monoatomic cation transmembrane transporter activity"/>
    <property type="evidence" value="ECO:0007669"/>
    <property type="project" value="InterPro"/>
</dbReference>
<dbReference type="Pfam" id="PF02080">
    <property type="entry name" value="TrkA_C"/>
    <property type="match status" value="1"/>
</dbReference>
<dbReference type="GO" id="GO:0005886">
    <property type="term" value="C:plasma membrane"/>
    <property type="evidence" value="ECO:0007669"/>
    <property type="project" value="UniProtKB-SubCell"/>
</dbReference>
<sequence length="339" mass="37605">MKKNKIYELRLWRQFFLPLLILIVVALFGVAGFMRIDGFSLLEAFYMVVVTLTTVGYRPVKGMSGPGMIFDMVFVSIGVILIVVVIGRAMEFIVSGDFVRIRRNRRMTKKVESMRNHFIICGFGRVGHQIASEFEAARINYVIIDNKQETSAELEMKDIPYFVGDMTSDQLLLDAGIKSAKGLVAAADSDTDNVFVTLSARVLNPKLFIIARAGKVETEEKLRKAGADRVISPYFMAGKQMAALATKPTAYDFVDTIMHHNHLQVAIAEFRPDPGSKMINKTLKESGIRQASGAYVVTIKKGSGKLEMQPTAGSKIELEDTLVAIGTPEQLKKLEKMIG</sequence>
<accession>A0A1F4T5X1</accession>
<gene>
    <name evidence="5" type="ORF">A3K49_02975</name>
</gene>
<dbReference type="Proteomes" id="UP000178602">
    <property type="component" value="Unassembled WGS sequence"/>
</dbReference>
<dbReference type="InterPro" id="IPR013099">
    <property type="entry name" value="K_chnl_dom"/>
</dbReference>
<dbReference type="Gene3D" id="3.30.70.1450">
    <property type="entry name" value="Regulator of K+ conductance, C-terminal domain"/>
    <property type="match status" value="1"/>
</dbReference>
<dbReference type="InterPro" id="IPR006037">
    <property type="entry name" value="RCK_C"/>
</dbReference>
<evidence type="ECO:0000259" key="3">
    <source>
        <dbReference type="PROSITE" id="PS51201"/>
    </source>
</evidence>
<feature type="domain" description="RCK N-terminal" evidence="3">
    <location>
        <begin position="115"/>
        <end position="231"/>
    </location>
</feature>